<feature type="compositionally biased region" description="Pro residues" evidence="2">
    <location>
        <begin position="291"/>
        <end position="310"/>
    </location>
</feature>
<feature type="compositionally biased region" description="Basic residues" evidence="2">
    <location>
        <begin position="276"/>
        <end position="285"/>
    </location>
</feature>
<organism evidence="3">
    <name type="scientific">Tanacetum cinerariifolium</name>
    <name type="common">Dalmatian daisy</name>
    <name type="synonym">Chrysanthemum cinerariifolium</name>
    <dbReference type="NCBI Taxonomy" id="118510"/>
    <lineage>
        <taxon>Eukaryota</taxon>
        <taxon>Viridiplantae</taxon>
        <taxon>Streptophyta</taxon>
        <taxon>Embryophyta</taxon>
        <taxon>Tracheophyta</taxon>
        <taxon>Spermatophyta</taxon>
        <taxon>Magnoliopsida</taxon>
        <taxon>eudicotyledons</taxon>
        <taxon>Gunneridae</taxon>
        <taxon>Pentapetalae</taxon>
        <taxon>asterids</taxon>
        <taxon>campanulids</taxon>
        <taxon>Asterales</taxon>
        <taxon>Asteraceae</taxon>
        <taxon>Asteroideae</taxon>
        <taxon>Anthemideae</taxon>
        <taxon>Anthemidinae</taxon>
        <taxon>Tanacetum</taxon>
    </lineage>
</organism>
<sequence>MNQAEIVKEYAQIENDEFINIICTLVQDRGETSSRHVDSSNMHTFYQHHPFEHRWIKDHSLEEVIGNPLQSVGTRRQLESNGEMCMFVLTVSHTEPKKIKEAMADSAWIESMQEELYQFDRLEGVVEEEGDDYPVARSDMRSQQVLPSAHVVSISFGQRPRTMASSISCLATNQKFNFSMYILLSLVKNIEAGVRFYMFPSMKRVGTGFSGIITPLFENMLVPAAEEVGQAQDDIRSNPSELKRSMEFFNLHNLDLTHLSLNDLWSFLTSQASTSKPHKKQKSKKQQPIEPKVPSPEPSPEHPLPSPFNDPIPTAKDNIDEEEPAKVEKVLEVVTAANLISELVTTAEPTTTTTQVPKVSAPRRRRGVVIQDPKETSASVIMHTENDVIEQVKRSERQHNAVMSEIRPLFKKHYNLNQAFLKKVEEEVTVQEKEIEEECSKRQGESLEQEIAKKQMMDEENSDREDLETLWKLVKERFETTEPKNFSDDFFLNILKFMFEKPNIQANMSLLVEKKYPLTHFTLEQMLNNVRLEVEEEREMSLELLRLVRRQLNEGYVPE</sequence>
<reference evidence="3" key="1">
    <citation type="journal article" date="2019" name="Sci. Rep.">
        <title>Draft genome of Tanacetum cinerariifolium, the natural source of mosquito coil.</title>
        <authorList>
            <person name="Yamashiro T."/>
            <person name="Shiraishi A."/>
            <person name="Satake H."/>
            <person name="Nakayama K."/>
        </authorList>
    </citation>
    <scope>NUCLEOTIDE SEQUENCE</scope>
</reference>
<feature type="coiled-coil region" evidence="1">
    <location>
        <begin position="421"/>
        <end position="450"/>
    </location>
</feature>
<dbReference type="EMBL" id="BKCJ010007214">
    <property type="protein sequence ID" value="GEU76110.1"/>
    <property type="molecule type" value="Genomic_DNA"/>
</dbReference>
<name>A0A6L2MQU4_TANCI</name>
<evidence type="ECO:0000256" key="1">
    <source>
        <dbReference type="SAM" id="Coils"/>
    </source>
</evidence>
<evidence type="ECO:0000313" key="3">
    <source>
        <dbReference type="EMBL" id="GEU76110.1"/>
    </source>
</evidence>
<keyword evidence="1" id="KW-0175">Coiled coil</keyword>
<protein>
    <submittedName>
        <fullName evidence="3">Gag-Pol polyprotein</fullName>
    </submittedName>
</protein>
<feature type="region of interest" description="Disordered" evidence="2">
    <location>
        <begin position="272"/>
        <end position="317"/>
    </location>
</feature>
<gene>
    <name evidence="3" type="ORF">Tci_048088</name>
</gene>
<proteinExistence type="predicted"/>
<evidence type="ECO:0000256" key="2">
    <source>
        <dbReference type="SAM" id="MobiDB-lite"/>
    </source>
</evidence>
<accession>A0A6L2MQU4</accession>
<dbReference type="AlphaFoldDB" id="A0A6L2MQU4"/>
<comment type="caution">
    <text evidence="3">The sequence shown here is derived from an EMBL/GenBank/DDBJ whole genome shotgun (WGS) entry which is preliminary data.</text>
</comment>